<protein>
    <submittedName>
        <fullName evidence="1">Uncharacterized protein</fullName>
    </submittedName>
</protein>
<evidence type="ECO:0000313" key="2">
    <source>
        <dbReference type="Proteomes" id="UP000193685"/>
    </source>
</evidence>
<dbReference type="Proteomes" id="UP000193685">
    <property type="component" value="Unassembled WGS sequence"/>
</dbReference>
<dbReference type="GeneID" id="63787718"/>
<proteinExistence type="predicted"/>
<gene>
    <name evidence="1" type="ORF">BCR37DRAFT_392209</name>
</gene>
<dbReference type="EMBL" id="MCFI01000007">
    <property type="protein sequence ID" value="ORY83749.1"/>
    <property type="molecule type" value="Genomic_DNA"/>
</dbReference>
<accession>A0A1Y2FII1</accession>
<dbReference type="RefSeq" id="XP_040726044.1">
    <property type="nucleotide sequence ID" value="XM_040871119.1"/>
</dbReference>
<organism evidence="1 2">
    <name type="scientific">Protomyces lactucae-debilis</name>
    <dbReference type="NCBI Taxonomy" id="2754530"/>
    <lineage>
        <taxon>Eukaryota</taxon>
        <taxon>Fungi</taxon>
        <taxon>Dikarya</taxon>
        <taxon>Ascomycota</taxon>
        <taxon>Taphrinomycotina</taxon>
        <taxon>Taphrinomycetes</taxon>
        <taxon>Taphrinales</taxon>
        <taxon>Protomycetaceae</taxon>
        <taxon>Protomyces</taxon>
    </lineage>
</organism>
<keyword evidence="2" id="KW-1185">Reference proteome</keyword>
<name>A0A1Y2FII1_PROLT</name>
<comment type="caution">
    <text evidence="1">The sequence shown here is derived from an EMBL/GenBank/DDBJ whole genome shotgun (WGS) entry which is preliminary data.</text>
</comment>
<evidence type="ECO:0000313" key="1">
    <source>
        <dbReference type="EMBL" id="ORY83749.1"/>
    </source>
</evidence>
<dbReference type="AlphaFoldDB" id="A0A1Y2FII1"/>
<reference evidence="1 2" key="1">
    <citation type="submission" date="2016-07" db="EMBL/GenBank/DDBJ databases">
        <title>Pervasive Adenine N6-methylation of Active Genes in Fungi.</title>
        <authorList>
            <consortium name="DOE Joint Genome Institute"/>
            <person name="Mondo S.J."/>
            <person name="Dannebaum R.O."/>
            <person name="Kuo R.C."/>
            <person name="Labutti K."/>
            <person name="Haridas S."/>
            <person name="Kuo A."/>
            <person name="Salamov A."/>
            <person name="Ahrendt S.R."/>
            <person name="Lipzen A."/>
            <person name="Sullivan W."/>
            <person name="Andreopoulos W.B."/>
            <person name="Clum A."/>
            <person name="Lindquist E."/>
            <person name="Daum C."/>
            <person name="Ramamoorthy G.K."/>
            <person name="Gryganskyi A."/>
            <person name="Culley D."/>
            <person name="Magnuson J.K."/>
            <person name="James T.Y."/>
            <person name="O'Malley M.A."/>
            <person name="Stajich J.E."/>
            <person name="Spatafora J.W."/>
            <person name="Visel A."/>
            <person name="Grigoriev I.V."/>
        </authorList>
    </citation>
    <scope>NUCLEOTIDE SEQUENCE [LARGE SCALE GENOMIC DNA]</scope>
    <source>
        <strain evidence="1 2">12-1054</strain>
    </source>
</reference>
<sequence>MIVFKNTPADALAKPWAIKTMAITQVRPLDSTKCVGKVVEDPARIHKKLPKNFYINGGAFPLCYDEDNQAMAPSELKTGDVVKVTFLLTAYEGTLVSGSKLEADQVKKYGLTQNLTKRGHLYPHNYDALMQRLKETKTCYSLSFSATKHSTLPVLGGVNPFTRGLLRHTCWTQCMFEVRRQATDYWLWNARDPCMMPGTGLCIKLNHAHELPLIEQVDSLLGIIDLGPLFEMSPLSLQRCFCWADFQIQRIVNVTRIPSPNMSKAKPYKCDAKSVYERVARGANYYNGFTRDGWGVMHYDGKDELRVAGNKTCEAHKYDCLCGAKGTYCSESHVHEPYIPAHYIPEYNNRDWG</sequence>